<dbReference type="Pfam" id="PF07690">
    <property type="entry name" value="MFS_1"/>
    <property type="match status" value="1"/>
</dbReference>
<dbReference type="EMBL" id="MU853334">
    <property type="protein sequence ID" value="KAK4115904.1"/>
    <property type="molecule type" value="Genomic_DNA"/>
</dbReference>
<evidence type="ECO:0000259" key="7">
    <source>
        <dbReference type="PROSITE" id="PS50850"/>
    </source>
</evidence>
<dbReference type="Gene3D" id="1.20.1250.20">
    <property type="entry name" value="MFS general substrate transporter like domains"/>
    <property type="match status" value="1"/>
</dbReference>
<evidence type="ECO:0000313" key="8">
    <source>
        <dbReference type="EMBL" id="KAK4115904.1"/>
    </source>
</evidence>
<dbReference type="PANTHER" id="PTHR23502:SF51">
    <property type="entry name" value="QUINIDINE RESISTANCE PROTEIN 1-RELATED"/>
    <property type="match status" value="1"/>
</dbReference>
<organism evidence="8 9">
    <name type="scientific">Canariomyces notabilis</name>
    <dbReference type="NCBI Taxonomy" id="2074819"/>
    <lineage>
        <taxon>Eukaryota</taxon>
        <taxon>Fungi</taxon>
        <taxon>Dikarya</taxon>
        <taxon>Ascomycota</taxon>
        <taxon>Pezizomycotina</taxon>
        <taxon>Sordariomycetes</taxon>
        <taxon>Sordariomycetidae</taxon>
        <taxon>Sordariales</taxon>
        <taxon>Chaetomiaceae</taxon>
        <taxon>Canariomyces</taxon>
    </lineage>
</organism>
<gene>
    <name evidence="8" type="ORF">N656DRAFT_766175</name>
</gene>
<feature type="transmembrane region" description="Helical" evidence="6">
    <location>
        <begin position="182"/>
        <end position="201"/>
    </location>
</feature>
<dbReference type="FunFam" id="1.20.1720.10:FF:000009">
    <property type="entry name" value="MFS multidrug transporter"/>
    <property type="match status" value="1"/>
</dbReference>
<dbReference type="InterPro" id="IPR020846">
    <property type="entry name" value="MFS_dom"/>
</dbReference>
<evidence type="ECO:0000256" key="3">
    <source>
        <dbReference type="ARBA" id="ARBA00022692"/>
    </source>
</evidence>
<feature type="transmembrane region" description="Helical" evidence="6">
    <location>
        <begin position="59"/>
        <end position="82"/>
    </location>
</feature>
<feature type="transmembrane region" description="Helical" evidence="6">
    <location>
        <begin position="398"/>
        <end position="427"/>
    </location>
</feature>
<keyword evidence="3 6" id="KW-0812">Transmembrane</keyword>
<feature type="transmembrane region" description="Helical" evidence="6">
    <location>
        <begin position="466"/>
        <end position="485"/>
    </location>
</feature>
<feature type="transmembrane region" description="Helical" evidence="6">
    <location>
        <begin position="94"/>
        <end position="113"/>
    </location>
</feature>
<evidence type="ECO:0000256" key="6">
    <source>
        <dbReference type="SAM" id="Phobius"/>
    </source>
</evidence>
<dbReference type="PROSITE" id="PS50850">
    <property type="entry name" value="MFS"/>
    <property type="match status" value="1"/>
</dbReference>
<sequence length="514" mass="55961">MSPDPETPDDPSPGPVYTTFSKSSKRWIIAMAAFASCASPMTANIYFPALNSLSADLGVSTSLINLTLTTYMVFQAVAPTVVGDLGDMAGRRPAFILAFTIYILANLGLALQHNYAALLVLRMAQSAGSSGTLSLSFAVVSDVAVSAERGVYMGIITASSNIGPALGPVLGGILAQFLGWRAIFWFCLIYAAVWLVPYVLTVPETCRNVVGNGSIPAPAWNMTVIELFRFRRRRHDQKQKEKHTGPLITPLEDSPPNRNRNLRFPNPFNALRVLLEKDVGLLLFYGSLVYLVFLLVCATLSTQLAETYHLSDLQVGLCYLPYGVGCAVAAFLQGLVLDRHYRRIATRIGFPIDYKRGDNDLRGFPIERARIEPVYPILCVGIAAVVAYGWVLQAGHSLAGVLVLLFVIGLCVAGTFSLLNVLVVDLYPDAPATAVAANNLVRCLFGAGGTAVIESMFSAMGRGWTFTFWALVLVVFSPILWALTVRGPQWREERRLRKLEENEKNAQTGVTDSS</sequence>
<keyword evidence="5 6" id="KW-0472">Membrane</keyword>
<keyword evidence="4 6" id="KW-1133">Transmembrane helix</keyword>
<reference evidence="8" key="2">
    <citation type="submission" date="2023-05" db="EMBL/GenBank/DDBJ databases">
        <authorList>
            <consortium name="Lawrence Berkeley National Laboratory"/>
            <person name="Steindorff A."/>
            <person name="Hensen N."/>
            <person name="Bonometti L."/>
            <person name="Westerberg I."/>
            <person name="Brannstrom I.O."/>
            <person name="Guillou S."/>
            <person name="Cros-Aarteil S."/>
            <person name="Calhoun S."/>
            <person name="Haridas S."/>
            <person name="Kuo A."/>
            <person name="Mondo S."/>
            <person name="Pangilinan J."/>
            <person name="Riley R."/>
            <person name="Labutti K."/>
            <person name="Andreopoulos B."/>
            <person name="Lipzen A."/>
            <person name="Chen C."/>
            <person name="Yanf M."/>
            <person name="Daum C."/>
            <person name="Ng V."/>
            <person name="Clum A."/>
            <person name="Ohm R."/>
            <person name="Martin F."/>
            <person name="Silar P."/>
            <person name="Natvig D."/>
            <person name="Lalanne C."/>
            <person name="Gautier V."/>
            <person name="Ament-Velasquez S.L."/>
            <person name="Kruys A."/>
            <person name="Hutchinson M.I."/>
            <person name="Powell A.J."/>
            <person name="Barry K."/>
            <person name="Miller A.N."/>
            <person name="Grigoriev I.V."/>
            <person name="Debuchy R."/>
            <person name="Gladieux P."/>
            <person name="Thoren M.H."/>
            <person name="Johannesson H."/>
        </authorList>
    </citation>
    <scope>NUCLEOTIDE SEQUENCE</scope>
    <source>
        <strain evidence="8">CBS 508.74</strain>
    </source>
</reference>
<feature type="transmembrane region" description="Helical" evidence="6">
    <location>
        <begin position="313"/>
        <end position="337"/>
    </location>
</feature>
<comment type="subcellular location">
    <subcellularLocation>
        <location evidence="1">Membrane</location>
        <topology evidence="1">Multi-pass membrane protein</topology>
    </subcellularLocation>
</comment>
<dbReference type="PRINTS" id="PR01036">
    <property type="entry name" value="TCRTETB"/>
</dbReference>
<evidence type="ECO:0000256" key="5">
    <source>
        <dbReference type="ARBA" id="ARBA00023136"/>
    </source>
</evidence>
<keyword evidence="9" id="KW-1185">Reference proteome</keyword>
<feature type="transmembrane region" description="Helical" evidence="6">
    <location>
        <begin position="27"/>
        <end position="47"/>
    </location>
</feature>
<feature type="domain" description="Major facilitator superfamily (MFS) profile" evidence="7">
    <location>
        <begin position="28"/>
        <end position="488"/>
    </location>
</feature>
<evidence type="ECO:0000313" key="9">
    <source>
        <dbReference type="Proteomes" id="UP001302812"/>
    </source>
</evidence>
<dbReference type="InterPro" id="IPR011701">
    <property type="entry name" value="MFS"/>
</dbReference>
<dbReference type="Proteomes" id="UP001302812">
    <property type="component" value="Unassembled WGS sequence"/>
</dbReference>
<feature type="transmembrane region" description="Helical" evidence="6">
    <location>
        <begin position="374"/>
        <end position="392"/>
    </location>
</feature>
<evidence type="ECO:0000256" key="4">
    <source>
        <dbReference type="ARBA" id="ARBA00022989"/>
    </source>
</evidence>
<feature type="transmembrane region" description="Helical" evidence="6">
    <location>
        <begin position="439"/>
        <end position="460"/>
    </location>
</feature>
<dbReference type="InterPro" id="IPR036259">
    <property type="entry name" value="MFS_trans_sf"/>
</dbReference>
<feature type="transmembrane region" description="Helical" evidence="6">
    <location>
        <begin position="279"/>
        <end position="301"/>
    </location>
</feature>
<dbReference type="PANTHER" id="PTHR23502">
    <property type="entry name" value="MAJOR FACILITATOR SUPERFAMILY"/>
    <property type="match status" value="1"/>
</dbReference>
<reference evidence="8" key="1">
    <citation type="journal article" date="2023" name="Mol. Phylogenet. Evol.">
        <title>Genome-scale phylogeny and comparative genomics of the fungal order Sordariales.</title>
        <authorList>
            <person name="Hensen N."/>
            <person name="Bonometti L."/>
            <person name="Westerberg I."/>
            <person name="Brannstrom I.O."/>
            <person name="Guillou S."/>
            <person name="Cros-Aarteil S."/>
            <person name="Calhoun S."/>
            <person name="Haridas S."/>
            <person name="Kuo A."/>
            <person name="Mondo S."/>
            <person name="Pangilinan J."/>
            <person name="Riley R."/>
            <person name="LaButti K."/>
            <person name="Andreopoulos B."/>
            <person name="Lipzen A."/>
            <person name="Chen C."/>
            <person name="Yan M."/>
            <person name="Daum C."/>
            <person name="Ng V."/>
            <person name="Clum A."/>
            <person name="Steindorff A."/>
            <person name="Ohm R.A."/>
            <person name="Martin F."/>
            <person name="Silar P."/>
            <person name="Natvig D.O."/>
            <person name="Lalanne C."/>
            <person name="Gautier V."/>
            <person name="Ament-Velasquez S.L."/>
            <person name="Kruys A."/>
            <person name="Hutchinson M.I."/>
            <person name="Powell A.J."/>
            <person name="Barry K."/>
            <person name="Miller A.N."/>
            <person name="Grigoriev I.V."/>
            <person name="Debuchy R."/>
            <person name="Gladieux P."/>
            <person name="Hiltunen Thoren M."/>
            <person name="Johannesson H."/>
        </authorList>
    </citation>
    <scope>NUCLEOTIDE SEQUENCE</scope>
    <source>
        <strain evidence="8">CBS 508.74</strain>
    </source>
</reference>
<dbReference type="SUPFAM" id="SSF103473">
    <property type="entry name" value="MFS general substrate transporter"/>
    <property type="match status" value="1"/>
</dbReference>
<evidence type="ECO:0000256" key="1">
    <source>
        <dbReference type="ARBA" id="ARBA00004141"/>
    </source>
</evidence>
<dbReference type="AlphaFoldDB" id="A0AAN6TK02"/>
<accession>A0AAN6TK02</accession>
<comment type="caution">
    <text evidence="8">The sequence shown here is derived from an EMBL/GenBank/DDBJ whole genome shotgun (WGS) entry which is preliminary data.</text>
</comment>
<protein>
    <submittedName>
        <fullName evidence="8">MFS general substrate transporter</fullName>
    </submittedName>
</protein>
<keyword evidence="2" id="KW-0813">Transport</keyword>
<name>A0AAN6TK02_9PEZI</name>
<evidence type="ECO:0000256" key="2">
    <source>
        <dbReference type="ARBA" id="ARBA00022448"/>
    </source>
</evidence>
<feature type="transmembrane region" description="Helical" evidence="6">
    <location>
        <begin position="213"/>
        <end position="230"/>
    </location>
</feature>
<dbReference type="GO" id="GO:0022857">
    <property type="term" value="F:transmembrane transporter activity"/>
    <property type="evidence" value="ECO:0007669"/>
    <property type="project" value="InterPro"/>
</dbReference>
<dbReference type="GeneID" id="89937584"/>
<dbReference type="GO" id="GO:0005886">
    <property type="term" value="C:plasma membrane"/>
    <property type="evidence" value="ECO:0007669"/>
    <property type="project" value="TreeGrafter"/>
</dbReference>
<dbReference type="RefSeq" id="XP_064673474.1">
    <property type="nucleotide sequence ID" value="XM_064813459.1"/>
</dbReference>
<feature type="transmembrane region" description="Helical" evidence="6">
    <location>
        <begin position="151"/>
        <end position="175"/>
    </location>
</feature>
<proteinExistence type="predicted"/>